<dbReference type="SMART" id="SM00968">
    <property type="entry name" value="SMC_hinge"/>
    <property type="match status" value="1"/>
</dbReference>
<evidence type="ECO:0000256" key="6">
    <source>
        <dbReference type="ARBA" id="ARBA00023125"/>
    </source>
</evidence>
<dbReference type="Gene3D" id="1.20.1060.20">
    <property type="match status" value="1"/>
</dbReference>
<dbReference type="PANTHER" id="PTHR43977">
    <property type="entry name" value="STRUCTURAL MAINTENANCE OF CHROMOSOMES PROTEIN 3"/>
    <property type="match status" value="1"/>
</dbReference>
<proteinExistence type="inferred from homology"/>
<dbReference type="InterPro" id="IPR010935">
    <property type="entry name" value="SMC_hinge"/>
</dbReference>
<dbReference type="SUPFAM" id="SSF52540">
    <property type="entry name" value="P-loop containing nucleoside triphosphate hydrolases"/>
    <property type="match status" value="1"/>
</dbReference>
<evidence type="ECO:0000256" key="4">
    <source>
        <dbReference type="ARBA" id="ARBA00022840"/>
    </source>
</evidence>
<evidence type="ECO:0000256" key="5">
    <source>
        <dbReference type="ARBA" id="ARBA00023054"/>
    </source>
</evidence>
<comment type="similarity">
    <text evidence="7">Belongs to the SMC family.</text>
</comment>
<dbReference type="SUPFAM" id="SSF75553">
    <property type="entry name" value="Smc hinge domain"/>
    <property type="match status" value="1"/>
</dbReference>
<keyword evidence="2 7" id="KW-0963">Cytoplasm</keyword>
<feature type="domain" description="SMC hinge" evidence="9">
    <location>
        <begin position="519"/>
        <end position="638"/>
    </location>
</feature>
<dbReference type="InterPro" id="IPR011890">
    <property type="entry name" value="SMC_prok"/>
</dbReference>
<gene>
    <name evidence="7 10" type="primary">smc</name>
    <name evidence="10" type="ORF">CIB95_03105</name>
</gene>
<dbReference type="Pfam" id="PF02463">
    <property type="entry name" value="SMC_N"/>
    <property type="match status" value="1"/>
</dbReference>
<comment type="function">
    <text evidence="7">Required for chromosome condensation and partitioning.</text>
</comment>
<keyword evidence="5 7" id="KW-0175">Coiled coil</keyword>
<comment type="subcellular location">
    <subcellularLocation>
        <location evidence="1 7">Cytoplasm</location>
    </subcellularLocation>
</comment>
<dbReference type="GO" id="GO:0006260">
    <property type="term" value="P:DNA replication"/>
    <property type="evidence" value="ECO:0007669"/>
    <property type="project" value="UniProtKB-UniRule"/>
</dbReference>
<dbReference type="AlphaFoldDB" id="A0A263BYC5"/>
<dbReference type="EMBL" id="NPIA01000001">
    <property type="protein sequence ID" value="OZM58572.1"/>
    <property type="molecule type" value="Genomic_DNA"/>
</dbReference>
<feature type="coiled-coil region" evidence="7">
    <location>
        <begin position="427"/>
        <end position="461"/>
    </location>
</feature>
<dbReference type="GO" id="GO:0005524">
    <property type="term" value="F:ATP binding"/>
    <property type="evidence" value="ECO:0007669"/>
    <property type="project" value="UniProtKB-UniRule"/>
</dbReference>
<dbReference type="Gene3D" id="3.40.50.300">
    <property type="entry name" value="P-loop containing nucleotide triphosphate hydrolases"/>
    <property type="match status" value="2"/>
</dbReference>
<dbReference type="FunFam" id="3.40.50.300:FF:000984">
    <property type="entry name" value="Chromosome partition protein Smc"/>
    <property type="match status" value="1"/>
</dbReference>
<feature type="coiled-coil region" evidence="7">
    <location>
        <begin position="785"/>
        <end position="854"/>
    </location>
</feature>
<accession>A0A263BYC5</accession>
<keyword evidence="11" id="KW-1185">Reference proteome</keyword>
<evidence type="ECO:0000256" key="8">
    <source>
        <dbReference type="SAM" id="MobiDB-lite"/>
    </source>
</evidence>
<dbReference type="InterPro" id="IPR036277">
    <property type="entry name" value="SMC_hinge_sf"/>
</dbReference>
<keyword evidence="4 7" id="KW-0067">ATP-binding</keyword>
<protein>
    <recommendedName>
        <fullName evidence="7">Chromosome partition protein Smc</fullName>
    </recommendedName>
</protein>
<dbReference type="NCBIfam" id="TIGR02168">
    <property type="entry name" value="SMC_prok_B"/>
    <property type="match status" value="1"/>
</dbReference>
<dbReference type="Pfam" id="PF06470">
    <property type="entry name" value="SMC_hinge"/>
    <property type="match status" value="1"/>
</dbReference>
<dbReference type="GO" id="GO:0030261">
    <property type="term" value="P:chromosome condensation"/>
    <property type="evidence" value="ECO:0007669"/>
    <property type="project" value="InterPro"/>
</dbReference>
<feature type="coiled-coil region" evidence="7">
    <location>
        <begin position="967"/>
        <end position="1015"/>
    </location>
</feature>
<comment type="domain">
    <text evidence="7">Contains large globular domains required for ATP hydrolysis at each terminus and a third globular domain forming a flexible hinge near the middle of the molecule. These domains are separated by coiled-coil structures.</text>
</comment>
<dbReference type="GO" id="GO:0003677">
    <property type="term" value="F:DNA binding"/>
    <property type="evidence" value="ECO:0007669"/>
    <property type="project" value="UniProtKB-UniRule"/>
</dbReference>
<name>A0A263BYC5_9BACI</name>
<evidence type="ECO:0000256" key="1">
    <source>
        <dbReference type="ARBA" id="ARBA00004496"/>
    </source>
</evidence>
<organism evidence="10 11">
    <name type="scientific">Lottiidibacillus patelloidae</name>
    <dbReference type="NCBI Taxonomy" id="2670334"/>
    <lineage>
        <taxon>Bacteria</taxon>
        <taxon>Bacillati</taxon>
        <taxon>Bacillota</taxon>
        <taxon>Bacilli</taxon>
        <taxon>Bacillales</taxon>
        <taxon>Bacillaceae</taxon>
        <taxon>Lottiidibacillus</taxon>
    </lineage>
</organism>
<dbReference type="GO" id="GO:0005737">
    <property type="term" value="C:cytoplasm"/>
    <property type="evidence" value="ECO:0007669"/>
    <property type="project" value="UniProtKB-SubCell"/>
</dbReference>
<keyword evidence="3 7" id="KW-0547">Nucleotide-binding</keyword>
<comment type="subunit">
    <text evidence="7">Homodimer.</text>
</comment>
<dbReference type="CDD" id="cd03278">
    <property type="entry name" value="ABC_SMC_barmotin"/>
    <property type="match status" value="2"/>
</dbReference>
<keyword evidence="6 7" id="KW-0238">DNA-binding</keyword>
<evidence type="ECO:0000313" key="10">
    <source>
        <dbReference type="EMBL" id="OZM58572.1"/>
    </source>
</evidence>
<feature type="coiled-coil region" evidence="7">
    <location>
        <begin position="167"/>
        <end position="398"/>
    </location>
</feature>
<evidence type="ECO:0000313" key="11">
    <source>
        <dbReference type="Proteomes" id="UP000217083"/>
    </source>
</evidence>
<dbReference type="Proteomes" id="UP000217083">
    <property type="component" value="Unassembled WGS sequence"/>
</dbReference>
<dbReference type="GO" id="GO:0016887">
    <property type="term" value="F:ATP hydrolysis activity"/>
    <property type="evidence" value="ECO:0007669"/>
    <property type="project" value="InterPro"/>
</dbReference>
<dbReference type="Gene3D" id="3.30.70.1620">
    <property type="match status" value="1"/>
</dbReference>
<dbReference type="InterPro" id="IPR003395">
    <property type="entry name" value="RecF/RecN/SMC_N"/>
</dbReference>
<comment type="caution">
    <text evidence="10">The sequence shown here is derived from an EMBL/GenBank/DDBJ whole genome shotgun (WGS) entry which is preliminary data.</text>
</comment>
<evidence type="ECO:0000259" key="9">
    <source>
        <dbReference type="SMART" id="SM00968"/>
    </source>
</evidence>
<dbReference type="HAMAP" id="MF_01894">
    <property type="entry name" value="Smc_prok"/>
    <property type="match status" value="1"/>
</dbReference>
<dbReference type="PIRSF" id="PIRSF005719">
    <property type="entry name" value="SMC"/>
    <property type="match status" value="1"/>
</dbReference>
<dbReference type="InterPro" id="IPR024704">
    <property type="entry name" value="SMC"/>
</dbReference>
<dbReference type="GO" id="GO:0007062">
    <property type="term" value="P:sister chromatid cohesion"/>
    <property type="evidence" value="ECO:0007669"/>
    <property type="project" value="InterPro"/>
</dbReference>
<dbReference type="GO" id="GO:0007059">
    <property type="term" value="P:chromosome segregation"/>
    <property type="evidence" value="ECO:0007669"/>
    <property type="project" value="UniProtKB-UniRule"/>
</dbReference>
<dbReference type="FunFam" id="3.30.70.1620:FF:000007">
    <property type="entry name" value="Structural maintenance of chromosomes protein"/>
    <property type="match status" value="1"/>
</dbReference>
<dbReference type="FunFam" id="3.40.50.300:FF:000901">
    <property type="entry name" value="Chromosome partition protein Smc"/>
    <property type="match status" value="1"/>
</dbReference>
<sequence length="1189" mass="136853">MFLKKLDIVGFKSFASRVAIDFVPGVTAVVGPNGSGKSNITDSIKWVLGEQSAKSLRGSKMEDIIFAGSDTRKPLNFAEVTLTLDNEDQHISMDYNEVSVTRRVYRSGDSEFYINKQSCRLKDIVDLFMDSGLGREAYSIIGQGKIEEILSSKAEERRTIFEEAAGVLKYKHRKRKAEQKLAETKDNLYRVDDIIHELEGQIEPLKQQADVAKEYLEKRDKLEKVEVALTAYEIDSLHKQWEEQTKLVEELKDNELEISTKMKAEEARFEGEREQLQKLDNNVDELQQKLLKVSEELEKLEGQREVLKERKKNYEQNRNSLQERIKEYKEKSHTIDQQKSNEDLLLKQFDKDVSKVKEQLRTAQQEFEYIDQNIGEQIEQLKGEYIDLLNKEASMRNEVRYLSDQLKLIEGKSLRLEQDNAKFITSRNDVNENKNDLNRKLEKATIKLKKLLSDYEETDSKRKEKQNILQSREAKLNEGYQLMQKLKSRKDVLSEMQDDYAGFFQGVKEVLKQKDQKLRGIEGAIAELIQVPKEFETAIEITLGSSMQQVVVENEQAAREAIQFLKQQRHGRATFLPMTTIRPRTVSVQDLQLVKQHPSFVGQASTLVTFDRRYESVISNLLGHVIITKDLQGANELARKINHRYRIVTLEGDVVNPGGSMTGGSTKGQKSSIFSRQRELETITENLVKMESKLTAESDIVRKQKEELEALQVELASLRQQGEESRYEEQSLQGQLRELAIEEKNVNERLSLYDNEQSRMLEEKTSAEKRINELNNYLSASKTKVKDLSDTIESLTKTKNEQQSTKDSLQTNITELKVLYAEKQQKLFNQQNTVRRLQEEYDYSIQLLKASEEEFFQLEEEMNSNSSTETSLDQSVTNKRQEKEDTITAISERRSERLKLHNLIADIERETKELKKLQRTKVNALHSEEVKLNRLDVSLDNLLTHLREEYKLSFEAARMHYPLTIPADEAKAEVKQLKREIERLGTVNLGAIEEFERVEERYSFLTNQKEDLLKAQDTLREVIGEMDTEMEKRFGATFAQIKEEFRVVFVELFGGGRADLVLTEPDNLLTTGIDIVAQPPGKKLQQLGLLSGGERALTAIALLFAILKVRPVPFVILDEVEAALDEANVVRYANYLKIYSGETQFIVITHRKGTMEKADVLYGVTMQESGVSNLVSVRLEDTKELIPQN</sequence>
<reference evidence="11" key="1">
    <citation type="submission" date="2017-08" db="EMBL/GenBank/DDBJ databases">
        <authorList>
            <person name="Huang Z."/>
        </authorList>
    </citation>
    <scope>NUCLEOTIDE SEQUENCE [LARGE SCALE GENOMIC DNA]</scope>
    <source>
        <strain evidence="11">SA5d-4</strain>
    </source>
</reference>
<evidence type="ECO:0000256" key="7">
    <source>
        <dbReference type="HAMAP-Rule" id="MF_01894"/>
    </source>
</evidence>
<dbReference type="RefSeq" id="WP_094921668.1">
    <property type="nucleotide sequence ID" value="NZ_NPIA01000001.1"/>
</dbReference>
<feature type="coiled-coil region" evidence="7">
    <location>
        <begin position="900"/>
        <end position="927"/>
    </location>
</feature>
<feature type="region of interest" description="Disordered" evidence="8">
    <location>
        <begin position="861"/>
        <end position="885"/>
    </location>
</feature>
<evidence type="ECO:0000256" key="2">
    <source>
        <dbReference type="ARBA" id="ARBA00022490"/>
    </source>
</evidence>
<feature type="binding site" evidence="7">
    <location>
        <begin position="32"/>
        <end position="39"/>
    </location>
    <ligand>
        <name>ATP</name>
        <dbReference type="ChEBI" id="CHEBI:30616"/>
    </ligand>
</feature>
<dbReference type="GO" id="GO:0005694">
    <property type="term" value="C:chromosome"/>
    <property type="evidence" value="ECO:0007669"/>
    <property type="project" value="InterPro"/>
</dbReference>
<evidence type="ECO:0000256" key="3">
    <source>
        <dbReference type="ARBA" id="ARBA00022741"/>
    </source>
</evidence>
<reference evidence="10 11" key="2">
    <citation type="submission" date="2017-09" db="EMBL/GenBank/DDBJ databases">
        <title>Bacillus patelloidae sp. nov., isolated from the intestinal tract of a marine limpet.</title>
        <authorList>
            <person name="Liu R."/>
            <person name="Dong C."/>
            <person name="Shao Z."/>
        </authorList>
    </citation>
    <scope>NUCLEOTIDE SEQUENCE [LARGE SCALE GENOMIC DNA]</scope>
    <source>
        <strain evidence="10 11">SA5d-4</strain>
    </source>
</reference>
<dbReference type="InterPro" id="IPR027417">
    <property type="entry name" value="P-loop_NTPase"/>
</dbReference>
<feature type="coiled-coil region" evidence="7">
    <location>
        <begin position="694"/>
        <end position="756"/>
    </location>
</feature>